<dbReference type="SMART" id="SM00014">
    <property type="entry name" value="acidPPc"/>
    <property type="match status" value="1"/>
</dbReference>
<dbReference type="InterPro" id="IPR000326">
    <property type="entry name" value="PAP2/HPO"/>
</dbReference>
<dbReference type="EMBL" id="DRBS01000062">
    <property type="protein sequence ID" value="HDD43528.1"/>
    <property type="molecule type" value="Genomic_DNA"/>
</dbReference>
<feature type="transmembrane region" description="Helical" evidence="7">
    <location>
        <begin position="127"/>
        <end position="148"/>
    </location>
</feature>
<comment type="subcellular location">
    <subcellularLocation>
        <location evidence="1">Cell membrane</location>
        <topology evidence="1">Multi-pass membrane protein</topology>
    </subcellularLocation>
</comment>
<evidence type="ECO:0000313" key="9">
    <source>
        <dbReference type="EMBL" id="HDD43528.1"/>
    </source>
</evidence>
<keyword evidence="3 7" id="KW-0812">Transmembrane</keyword>
<dbReference type="PANTHER" id="PTHR14969">
    <property type="entry name" value="SPHINGOSINE-1-PHOSPHATE PHOSPHOHYDROLASE"/>
    <property type="match status" value="1"/>
</dbReference>
<dbReference type="AlphaFoldDB" id="A0A7C0Y4C1"/>
<evidence type="ECO:0000256" key="1">
    <source>
        <dbReference type="ARBA" id="ARBA00004651"/>
    </source>
</evidence>
<evidence type="ECO:0000256" key="5">
    <source>
        <dbReference type="ARBA" id="ARBA00022989"/>
    </source>
</evidence>
<feature type="domain" description="Phosphatidic acid phosphatase type 2/haloperoxidase" evidence="8">
    <location>
        <begin position="62"/>
        <end position="169"/>
    </location>
</feature>
<accession>A0A7C0Y4C1</accession>
<feature type="transmembrane region" description="Helical" evidence="7">
    <location>
        <begin position="59"/>
        <end position="76"/>
    </location>
</feature>
<dbReference type="GO" id="GO:0005886">
    <property type="term" value="C:plasma membrane"/>
    <property type="evidence" value="ECO:0007669"/>
    <property type="project" value="UniProtKB-SubCell"/>
</dbReference>
<evidence type="ECO:0000256" key="4">
    <source>
        <dbReference type="ARBA" id="ARBA00022801"/>
    </source>
</evidence>
<organism evidence="9">
    <name type="scientific">Desulfofervidus auxilii</name>
    <dbReference type="NCBI Taxonomy" id="1621989"/>
    <lineage>
        <taxon>Bacteria</taxon>
        <taxon>Pseudomonadati</taxon>
        <taxon>Thermodesulfobacteriota</taxon>
        <taxon>Candidatus Desulfofervidia</taxon>
        <taxon>Candidatus Desulfofervidales</taxon>
        <taxon>Candidatus Desulfofervidaceae</taxon>
        <taxon>Candidatus Desulfofervidus</taxon>
    </lineage>
</organism>
<keyword evidence="4" id="KW-0378">Hydrolase</keyword>
<name>A0A7C0Y4C1_DESA2</name>
<dbReference type="SUPFAM" id="SSF48317">
    <property type="entry name" value="Acid phosphatase/Vanadium-dependent haloperoxidase"/>
    <property type="match status" value="1"/>
</dbReference>
<dbReference type="InterPro" id="IPR036938">
    <property type="entry name" value="PAP2/HPO_sf"/>
</dbReference>
<keyword evidence="6 7" id="KW-0472">Membrane</keyword>
<dbReference type="Pfam" id="PF01569">
    <property type="entry name" value="PAP2"/>
    <property type="match status" value="1"/>
</dbReference>
<evidence type="ECO:0000256" key="2">
    <source>
        <dbReference type="ARBA" id="ARBA00022475"/>
    </source>
</evidence>
<dbReference type="Gene3D" id="1.20.144.10">
    <property type="entry name" value="Phosphatidic acid phosphatase type 2/haloperoxidase"/>
    <property type="match status" value="1"/>
</dbReference>
<protein>
    <submittedName>
        <fullName evidence="9">Phosphatase PAP2 family protein</fullName>
    </submittedName>
</protein>
<feature type="transmembrane region" description="Helical" evidence="7">
    <location>
        <begin position="154"/>
        <end position="171"/>
    </location>
</feature>
<evidence type="ECO:0000256" key="6">
    <source>
        <dbReference type="ARBA" id="ARBA00023136"/>
    </source>
</evidence>
<evidence type="ECO:0000259" key="8">
    <source>
        <dbReference type="SMART" id="SM00014"/>
    </source>
</evidence>
<feature type="transmembrane region" description="Helical" evidence="7">
    <location>
        <begin position="21"/>
        <end position="47"/>
    </location>
</feature>
<evidence type="ECO:0000256" key="7">
    <source>
        <dbReference type="SAM" id="Phobius"/>
    </source>
</evidence>
<evidence type="ECO:0000256" key="3">
    <source>
        <dbReference type="ARBA" id="ARBA00022692"/>
    </source>
</evidence>
<dbReference type="Proteomes" id="UP000886289">
    <property type="component" value="Unassembled WGS sequence"/>
</dbReference>
<dbReference type="PANTHER" id="PTHR14969:SF62">
    <property type="entry name" value="DECAPRENYLPHOSPHORYL-5-PHOSPHORIBOSE PHOSPHATASE RV3807C-RELATED"/>
    <property type="match status" value="1"/>
</dbReference>
<gene>
    <name evidence="9" type="ORF">ENG63_01510</name>
</gene>
<keyword evidence="2" id="KW-1003">Cell membrane</keyword>
<comment type="caution">
    <text evidence="9">The sequence shown here is derived from an EMBL/GenBank/DDBJ whole genome shotgun (WGS) entry which is preliminary data.</text>
</comment>
<proteinExistence type="predicted"/>
<dbReference type="GO" id="GO:0016787">
    <property type="term" value="F:hydrolase activity"/>
    <property type="evidence" value="ECO:0007669"/>
    <property type="project" value="UniProtKB-KW"/>
</dbReference>
<reference evidence="9" key="1">
    <citation type="journal article" date="2020" name="mSystems">
        <title>Genome- and Community-Level Interaction Insights into Carbon Utilization and Element Cycling Functions of Hydrothermarchaeota in Hydrothermal Sediment.</title>
        <authorList>
            <person name="Zhou Z."/>
            <person name="Liu Y."/>
            <person name="Xu W."/>
            <person name="Pan J."/>
            <person name="Luo Z.H."/>
            <person name="Li M."/>
        </authorList>
    </citation>
    <scope>NUCLEOTIDE SEQUENCE [LARGE SCALE GENOMIC DNA]</scope>
    <source>
        <strain evidence="9">HyVt-233</strain>
    </source>
</reference>
<keyword evidence="5 7" id="KW-1133">Transmembrane helix</keyword>
<sequence length="177" mass="20505">MNNLIFLDKFILLSLNKLAHPILDIFFLFISYLGEFWILTILTAIGLLSYRWNIFKHHWPWLMLAMLLSLIMVLIIKDLTMRPRPQLIIADIRTLKPLPKTYAFPSAHTQTAFSAATYLCLLFRKKILIFIFLGLAFLVGIARIYIGVHYPSDVLVGAFIGSGFSIIIWKLRKLKEH</sequence>